<proteinExistence type="predicted"/>
<dbReference type="EMBL" id="JAEUBE010000087">
    <property type="protein sequence ID" value="KAH3670623.1"/>
    <property type="molecule type" value="Genomic_DNA"/>
</dbReference>
<organism evidence="2 3">
    <name type="scientific">Ogataea philodendri</name>
    <dbReference type="NCBI Taxonomy" id="1378263"/>
    <lineage>
        <taxon>Eukaryota</taxon>
        <taxon>Fungi</taxon>
        <taxon>Dikarya</taxon>
        <taxon>Ascomycota</taxon>
        <taxon>Saccharomycotina</taxon>
        <taxon>Pichiomycetes</taxon>
        <taxon>Pichiales</taxon>
        <taxon>Pichiaceae</taxon>
        <taxon>Ogataea</taxon>
    </lineage>
</organism>
<feature type="region of interest" description="Disordered" evidence="1">
    <location>
        <begin position="323"/>
        <end position="342"/>
    </location>
</feature>
<sequence>MSSPVDENAPLSARIRGHCERGDQIARILPQTNAINRQTDVVHESTNNVVYLPRRVRNVVNGTMVLGLELLQPDGQPRDLALVEVSGENVSKELSFVAQNSRRSHRVVDVCDHTHTFWVDHVRDLDKLNAPTLSVYRFAPKRESVLSSEYSVMLSGVRGMFRAMMPWIRSRIVSFTEDEAVDSDPEETVDAESVSAVLVSGWVKESSISLSICETVDVGTFGFESRWISDIISLFFLFIVPGQYMQPETSVMYSLLINRRVAHDYRQRDHQRDVLGNDVQRQAVDLGVGALFRVHVAGSQVHLHGSRRERELQAGDELGHRVGHPVGRLQSVHPQDADDGQDAEAISCVAQDRFPEPGRNGCDFQATEQASDHEQSQGHARSRALLELDKLVFDNDCLLAVSGSPSSTAPGSSAIGSSAGGLGSSSTS</sequence>
<dbReference type="AlphaFoldDB" id="A0A9P8T8T1"/>
<name>A0A9P8T8T1_9ASCO</name>
<evidence type="ECO:0000256" key="1">
    <source>
        <dbReference type="SAM" id="MobiDB-lite"/>
    </source>
</evidence>
<keyword evidence="3" id="KW-1185">Reference proteome</keyword>
<gene>
    <name evidence="2" type="ORF">OGAPHI_001138</name>
</gene>
<accession>A0A9P8T8T1</accession>
<dbReference type="GeneID" id="70233106"/>
<comment type="caution">
    <text evidence="2">The sequence shown here is derived from an EMBL/GenBank/DDBJ whole genome shotgun (WGS) entry which is preliminary data.</text>
</comment>
<dbReference type="RefSeq" id="XP_046064048.1">
    <property type="nucleotide sequence ID" value="XM_046201868.1"/>
</dbReference>
<feature type="compositionally biased region" description="Gly residues" evidence="1">
    <location>
        <begin position="418"/>
        <end position="428"/>
    </location>
</feature>
<feature type="compositionally biased region" description="Low complexity" evidence="1">
    <location>
        <begin position="402"/>
        <end position="417"/>
    </location>
</feature>
<reference evidence="2" key="2">
    <citation type="submission" date="2021-01" db="EMBL/GenBank/DDBJ databases">
        <authorList>
            <person name="Schikora-Tamarit M.A."/>
        </authorList>
    </citation>
    <scope>NUCLEOTIDE SEQUENCE</scope>
    <source>
        <strain evidence="2">CBS6075</strain>
    </source>
</reference>
<protein>
    <submittedName>
        <fullName evidence="2">Uncharacterized protein</fullName>
    </submittedName>
</protein>
<feature type="region of interest" description="Disordered" evidence="1">
    <location>
        <begin position="402"/>
        <end position="428"/>
    </location>
</feature>
<evidence type="ECO:0000313" key="3">
    <source>
        <dbReference type="Proteomes" id="UP000769157"/>
    </source>
</evidence>
<dbReference type="Proteomes" id="UP000769157">
    <property type="component" value="Unassembled WGS sequence"/>
</dbReference>
<evidence type="ECO:0000313" key="2">
    <source>
        <dbReference type="EMBL" id="KAH3670623.1"/>
    </source>
</evidence>
<feature type="region of interest" description="Disordered" evidence="1">
    <location>
        <begin position="357"/>
        <end position="381"/>
    </location>
</feature>
<reference evidence="2" key="1">
    <citation type="journal article" date="2021" name="Open Biol.">
        <title>Shared evolutionary footprints suggest mitochondrial oxidative damage underlies multiple complex I losses in fungi.</title>
        <authorList>
            <person name="Schikora-Tamarit M.A."/>
            <person name="Marcet-Houben M."/>
            <person name="Nosek J."/>
            <person name="Gabaldon T."/>
        </authorList>
    </citation>
    <scope>NUCLEOTIDE SEQUENCE</scope>
    <source>
        <strain evidence="2">CBS6075</strain>
    </source>
</reference>